<protein>
    <submittedName>
        <fullName evidence="1">Uncharacterized protein</fullName>
    </submittedName>
</protein>
<accession>A0A2P2QZS5</accession>
<name>A0A2P2QZS5_RHIMU</name>
<dbReference type="AlphaFoldDB" id="A0A2P2QZS5"/>
<reference evidence="1" key="1">
    <citation type="submission" date="2018-02" db="EMBL/GenBank/DDBJ databases">
        <title>Rhizophora mucronata_Transcriptome.</title>
        <authorList>
            <person name="Meera S.P."/>
            <person name="Sreeshan A."/>
            <person name="Augustine A."/>
        </authorList>
    </citation>
    <scope>NUCLEOTIDE SEQUENCE</scope>
    <source>
        <tissue evidence="1">Leaf</tissue>
    </source>
</reference>
<evidence type="ECO:0000313" key="1">
    <source>
        <dbReference type="EMBL" id="MBX72509.1"/>
    </source>
</evidence>
<proteinExistence type="predicted"/>
<sequence>MTIFRGSDNFCCCFCS</sequence>
<organism evidence="1">
    <name type="scientific">Rhizophora mucronata</name>
    <name type="common">Asiatic mangrove</name>
    <dbReference type="NCBI Taxonomy" id="61149"/>
    <lineage>
        <taxon>Eukaryota</taxon>
        <taxon>Viridiplantae</taxon>
        <taxon>Streptophyta</taxon>
        <taxon>Embryophyta</taxon>
        <taxon>Tracheophyta</taxon>
        <taxon>Spermatophyta</taxon>
        <taxon>Magnoliopsida</taxon>
        <taxon>eudicotyledons</taxon>
        <taxon>Gunneridae</taxon>
        <taxon>Pentapetalae</taxon>
        <taxon>rosids</taxon>
        <taxon>fabids</taxon>
        <taxon>Malpighiales</taxon>
        <taxon>Rhizophoraceae</taxon>
        <taxon>Rhizophora</taxon>
    </lineage>
</organism>
<dbReference type="EMBL" id="GGEC01092025">
    <property type="protein sequence ID" value="MBX72509.1"/>
    <property type="molecule type" value="Transcribed_RNA"/>
</dbReference>